<dbReference type="InterPro" id="IPR036188">
    <property type="entry name" value="FAD/NAD-bd_sf"/>
</dbReference>
<evidence type="ECO:0000313" key="6">
    <source>
        <dbReference type="Proteomes" id="UP000039046"/>
    </source>
</evidence>
<sequence length="613" mass="68683">MTAIVARPNGTDHLNVLDTVDVATEPITVQPRVTNGAATSARPRFSYATATTLPLVDRFIDEPRSLRVAVVGGGLTGILAGILLPRKVPGIKLTIYEKNPDFGGTWLENIYPGVRCDIPSHVYQATFAPKKDWSDEFASGAEIRDYWQDVARQYDLYKYARFNERVLAAEWYTTNSTWQVTSSKGDKSIKEEYDFVLTAVGRFNTWQLPDYPGLSDFQGLLRHTSNWDATFDPAGKRVAVIGNGASGIQVVSSLQNQVVQLDHYARSKTWIASSWAGDDRTLEPQPISQEKQAQWQADDAAYLEFRKTMEDKYWRRFRTFIKDSDENAALRERFTDVMKSRLGDKAHLAKDMVPDFSPNCRRLTPGPGYLEAIGQDNVDYIQTPIRRFTATGIETEDGKHRPVDAIFCSTGSRRDFVPAFEIVSQDTTLAEVWAADGEHGFPYSYLGVAVPGFHNLLLIQGPHGTAPSGTVPHSVESQLAYIAKVLRKVSREGIKSVRPCKAAADDFLAYCDSFFKESVVSETCSSWYNGGIPGSRVHGIWPGSAAHLTIVRRDPRWEDFKYEYIAESNGNRFMGYLGNGSTRKEQDAESDMTTYLHEAVDLRDVHESWHTIP</sequence>
<dbReference type="Pfam" id="PF00743">
    <property type="entry name" value="FMO-like"/>
    <property type="match status" value="1"/>
</dbReference>
<evidence type="ECO:0000256" key="3">
    <source>
        <dbReference type="ARBA" id="ARBA00022827"/>
    </source>
</evidence>
<evidence type="ECO:0000256" key="4">
    <source>
        <dbReference type="ARBA" id="ARBA00023002"/>
    </source>
</evidence>
<dbReference type="InterPro" id="IPR051209">
    <property type="entry name" value="FAD-bind_Monooxygenase_sf"/>
</dbReference>
<dbReference type="Proteomes" id="UP000039046">
    <property type="component" value="Unassembled WGS sequence"/>
</dbReference>
<gene>
    <name evidence="5" type="ORF">VHEMI01375</name>
</gene>
<accession>A0A0A1T593</accession>
<dbReference type="GO" id="GO:0050661">
    <property type="term" value="F:NADP binding"/>
    <property type="evidence" value="ECO:0007669"/>
    <property type="project" value="InterPro"/>
</dbReference>
<dbReference type="EMBL" id="CDHN01000001">
    <property type="protein sequence ID" value="CEJ81235.1"/>
    <property type="molecule type" value="Genomic_DNA"/>
</dbReference>
<dbReference type="PANTHER" id="PTHR42877">
    <property type="entry name" value="L-ORNITHINE N(5)-MONOOXYGENASE-RELATED"/>
    <property type="match status" value="1"/>
</dbReference>
<comment type="similarity">
    <text evidence="1">Belongs to the FAD-binding monooxygenase family.</text>
</comment>
<dbReference type="STRING" id="1531966.A0A0A1T593"/>
<evidence type="ECO:0008006" key="7">
    <source>
        <dbReference type="Google" id="ProtNLM"/>
    </source>
</evidence>
<name>A0A0A1T593_9HYPO</name>
<proteinExistence type="inferred from homology"/>
<dbReference type="PANTHER" id="PTHR42877:SF6">
    <property type="entry name" value="MONOOXYGENASE, PUTATIVE (AFU_ORTHOLOGUE AFUA_3G15050)-RELATED"/>
    <property type="match status" value="1"/>
</dbReference>
<protein>
    <recommendedName>
        <fullName evidence="7">4-hydroxyacetophenone monooxygenase</fullName>
    </recommendedName>
</protein>
<dbReference type="HOGENOM" id="CLU_006937_6_1_1"/>
<reference evidence="5 6" key="1">
    <citation type="journal article" date="2015" name="Genome Announc.">
        <title>Draft Genome Sequence and Gene Annotation of the Entomopathogenic Fungus Verticillium hemipterigenum.</title>
        <authorList>
            <person name="Horn F."/>
            <person name="Habel A."/>
            <person name="Scharf D.H."/>
            <person name="Dworschak J."/>
            <person name="Brakhage A.A."/>
            <person name="Guthke R."/>
            <person name="Hertweck C."/>
            <person name="Linde J."/>
        </authorList>
    </citation>
    <scope>NUCLEOTIDE SEQUENCE [LARGE SCALE GENOMIC DNA]</scope>
</reference>
<evidence type="ECO:0000256" key="1">
    <source>
        <dbReference type="ARBA" id="ARBA00010139"/>
    </source>
</evidence>
<evidence type="ECO:0000256" key="2">
    <source>
        <dbReference type="ARBA" id="ARBA00022630"/>
    </source>
</evidence>
<dbReference type="OrthoDB" id="74360at2759"/>
<keyword evidence="2" id="KW-0285">Flavoprotein</keyword>
<dbReference type="SUPFAM" id="SSF51905">
    <property type="entry name" value="FAD/NAD(P)-binding domain"/>
    <property type="match status" value="2"/>
</dbReference>
<dbReference type="Gene3D" id="3.50.50.60">
    <property type="entry name" value="FAD/NAD(P)-binding domain"/>
    <property type="match status" value="3"/>
</dbReference>
<keyword evidence="6" id="KW-1185">Reference proteome</keyword>
<keyword evidence="3" id="KW-0274">FAD</keyword>
<evidence type="ECO:0000313" key="5">
    <source>
        <dbReference type="EMBL" id="CEJ81235.1"/>
    </source>
</evidence>
<dbReference type="AlphaFoldDB" id="A0A0A1T593"/>
<dbReference type="GO" id="GO:0050660">
    <property type="term" value="F:flavin adenine dinucleotide binding"/>
    <property type="evidence" value="ECO:0007669"/>
    <property type="project" value="InterPro"/>
</dbReference>
<organism evidence="5 6">
    <name type="scientific">[Torrubiella] hemipterigena</name>
    <dbReference type="NCBI Taxonomy" id="1531966"/>
    <lineage>
        <taxon>Eukaryota</taxon>
        <taxon>Fungi</taxon>
        <taxon>Dikarya</taxon>
        <taxon>Ascomycota</taxon>
        <taxon>Pezizomycotina</taxon>
        <taxon>Sordariomycetes</taxon>
        <taxon>Hypocreomycetidae</taxon>
        <taxon>Hypocreales</taxon>
        <taxon>Clavicipitaceae</taxon>
        <taxon>Clavicipitaceae incertae sedis</taxon>
        <taxon>'Torrubiella' clade</taxon>
    </lineage>
</organism>
<dbReference type="InterPro" id="IPR020946">
    <property type="entry name" value="Flavin_mOase-like"/>
</dbReference>
<keyword evidence="4" id="KW-0560">Oxidoreductase</keyword>
<dbReference type="GO" id="GO:0004499">
    <property type="term" value="F:N,N-dimethylaniline monooxygenase activity"/>
    <property type="evidence" value="ECO:0007669"/>
    <property type="project" value="InterPro"/>
</dbReference>